<dbReference type="RefSeq" id="WP_121917069.1">
    <property type="nucleotide sequence ID" value="NZ_REFV01000006.1"/>
</dbReference>
<feature type="domain" description="Thioredoxin" evidence="2">
    <location>
        <begin position="96"/>
        <end position="243"/>
    </location>
</feature>
<evidence type="ECO:0000259" key="2">
    <source>
        <dbReference type="PROSITE" id="PS51352"/>
    </source>
</evidence>
<dbReference type="Gene3D" id="3.40.30.10">
    <property type="entry name" value="Glutaredoxin"/>
    <property type="match status" value="1"/>
</dbReference>
<dbReference type="InterPro" id="IPR036249">
    <property type="entry name" value="Thioredoxin-like_sf"/>
</dbReference>
<dbReference type="CDD" id="cd02966">
    <property type="entry name" value="TlpA_like_family"/>
    <property type="match status" value="1"/>
</dbReference>
<dbReference type="OrthoDB" id="9815205at2"/>
<keyword evidence="4" id="KW-1185">Reference proteome</keyword>
<dbReference type="PANTHER" id="PTHR42852:SF13">
    <property type="entry name" value="PROTEIN DIPZ"/>
    <property type="match status" value="1"/>
</dbReference>
<reference evidence="3 4" key="1">
    <citation type="submission" date="2018-10" db="EMBL/GenBank/DDBJ databases">
        <title>Dokdonia luteus sp. nov., isolated from sea water.</title>
        <authorList>
            <person name="Zhou L.Y."/>
            <person name="Du Z.J."/>
        </authorList>
    </citation>
    <scope>NUCLEOTIDE SEQUENCE [LARGE SCALE GENOMIC DNA]</scope>
    <source>
        <strain evidence="3 4">SH27</strain>
    </source>
</reference>
<evidence type="ECO:0000256" key="1">
    <source>
        <dbReference type="SAM" id="SignalP"/>
    </source>
</evidence>
<keyword evidence="1" id="KW-0732">Signal</keyword>
<dbReference type="AlphaFoldDB" id="A0A3M0G381"/>
<dbReference type="InterPro" id="IPR013766">
    <property type="entry name" value="Thioredoxin_domain"/>
</dbReference>
<protein>
    <submittedName>
        <fullName evidence="3">TlpA family protein disulfide reductase</fullName>
    </submittedName>
</protein>
<evidence type="ECO:0000313" key="4">
    <source>
        <dbReference type="Proteomes" id="UP000281985"/>
    </source>
</evidence>
<proteinExistence type="predicted"/>
<sequence>MMKIWTIVLLSALSLTAAAQETYFNFQGKIYSTDDFQVELQSIENNYSENSTFKFTTASYKVRSMAVRQDSIIQNVEVILSQSNSSELGINTGVAAMIEQPLPDFELLNLNSNLKRNEDYKGKVTLVNLWFTNCPPCITEIPYLNYLKDSYGSKVNFVAITFDDKDKVNTFLERKPFYFEHLVDAAQYLSRDLENNAFPKLILVDASGTIRFVENGVMLSGNDPSYPEPALTGLKDQIDFLLKQ</sequence>
<dbReference type="Pfam" id="PF08534">
    <property type="entry name" value="Redoxin"/>
    <property type="match status" value="1"/>
</dbReference>
<dbReference type="Proteomes" id="UP000281985">
    <property type="component" value="Unassembled WGS sequence"/>
</dbReference>
<organism evidence="3 4">
    <name type="scientific">Dokdonia sinensis</name>
    <dbReference type="NCBI Taxonomy" id="2479847"/>
    <lineage>
        <taxon>Bacteria</taxon>
        <taxon>Pseudomonadati</taxon>
        <taxon>Bacteroidota</taxon>
        <taxon>Flavobacteriia</taxon>
        <taxon>Flavobacteriales</taxon>
        <taxon>Flavobacteriaceae</taxon>
        <taxon>Dokdonia</taxon>
    </lineage>
</organism>
<dbReference type="PROSITE" id="PS51352">
    <property type="entry name" value="THIOREDOXIN_2"/>
    <property type="match status" value="1"/>
</dbReference>
<dbReference type="GO" id="GO:0016491">
    <property type="term" value="F:oxidoreductase activity"/>
    <property type="evidence" value="ECO:0007669"/>
    <property type="project" value="InterPro"/>
</dbReference>
<dbReference type="EMBL" id="REFV01000006">
    <property type="protein sequence ID" value="RMB59431.1"/>
    <property type="molecule type" value="Genomic_DNA"/>
</dbReference>
<dbReference type="InterPro" id="IPR013740">
    <property type="entry name" value="Redoxin"/>
</dbReference>
<feature type="signal peptide" evidence="1">
    <location>
        <begin position="1"/>
        <end position="19"/>
    </location>
</feature>
<feature type="chain" id="PRO_5018317153" evidence="1">
    <location>
        <begin position="20"/>
        <end position="244"/>
    </location>
</feature>
<evidence type="ECO:0000313" key="3">
    <source>
        <dbReference type="EMBL" id="RMB59431.1"/>
    </source>
</evidence>
<dbReference type="SUPFAM" id="SSF52833">
    <property type="entry name" value="Thioredoxin-like"/>
    <property type="match status" value="1"/>
</dbReference>
<dbReference type="InterPro" id="IPR050553">
    <property type="entry name" value="Thioredoxin_ResA/DsbE_sf"/>
</dbReference>
<comment type="caution">
    <text evidence="3">The sequence shown here is derived from an EMBL/GenBank/DDBJ whole genome shotgun (WGS) entry which is preliminary data.</text>
</comment>
<accession>A0A3M0G381</accession>
<name>A0A3M0G381_9FLAO</name>
<dbReference type="PANTHER" id="PTHR42852">
    <property type="entry name" value="THIOL:DISULFIDE INTERCHANGE PROTEIN DSBE"/>
    <property type="match status" value="1"/>
</dbReference>
<gene>
    <name evidence="3" type="ORF">EAX61_07535</name>
</gene>